<evidence type="ECO:0000256" key="3">
    <source>
        <dbReference type="ARBA" id="ARBA00022457"/>
    </source>
</evidence>
<evidence type="ECO:0000256" key="8">
    <source>
        <dbReference type="ARBA" id="ARBA00022842"/>
    </source>
</evidence>
<evidence type="ECO:0000313" key="15">
    <source>
        <dbReference type="Proteomes" id="UP000279029"/>
    </source>
</evidence>
<keyword evidence="6" id="KW-0227">DNA damage</keyword>
<dbReference type="Pfam" id="PF00293">
    <property type="entry name" value="NUDIX"/>
    <property type="match status" value="1"/>
</dbReference>
<dbReference type="SUPFAM" id="SSF55811">
    <property type="entry name" value="Nudix"/>
    <property type="match status" value="1"/>
</dbReference>
<dbReference type="PROSITE" id="PS00893">
    <property type="entry name" value="NUDIX_BOX"/>
    <property type="match status" value="1"/>
</dbReference>
<dbReference type="AlphaFoldDB" id="A0A3P7S8U0"/>
<dbReference type="GO" id="GO:0006260">
    <property type="term" value="P:DNA replication"/>
    <property type="evidence" value="ECO:0007669"/>
    <property type="project" value="UniProtKB-KW"/>
</dbReference>
<dbReference type="InterPro" id="IPR020476">
    <property type="entry name" value="Nudix_hydrolase"/>
</dbReference>
<dbReference type="GO" id="GO:0044716">
    <property type="term" value="F:8-oxo-GDP phosphatase activity"/>
    <property type="evidence" value="ECO:0007669"/>
    <property type="project" value="TreeGrafter"/>
</dbReference>
<dbReference type="PRINTS" id="PR00502">
    <property type="entry name" value="NUDIXFAMILY"/>
</dbReference>
<evidence type="ECO:0000256" key="4">
    <source>
        <dbReference type="ARBA" id="ARBA00022705"/>
    </source>
</evidence>
<dbReference type="PROSITE" id="PS51462">
    <property type="entry name" value="NUDIX"/>
    <property type="match status" value="1"/>
</dbReference>
<protein>
    <recommendedName>
        <fullName evidence="11">8-oxo-dGTP diphosphatase</fullName>
        <ecNumber evidence="11">3.6.1.55</ecNumber>
    </recommendedName>
</protein>
<dbReference type="OrthoDB" id="9810648at2"/>
<evidence type="ECO:0000256" key="2">
    <source>
        <dbReference type="ARBA" id="ARBA00005582"/>
    </source>
</evidence>
<dbReference type="EC" id="3.6.1.55" evidence="11"/>
<dbReference type="GO" id="GO:0035539">
    <property type="term" value="F:8-oxo-7,8-dihydrodeoxyguanosine triphosphate pyrophosphatase activity"/>
    <property type="evidence" value="ECO:0007669"/>
    <property type="project" value="UniProtKB-EC"/>
</dbReference>
<comment type="cofactor">
    <cofactor evidence="1">
        <name>Mg(2+)</name>
        <dbReference type="ChEBI" id="CHEBI:18420"/>
    </cofactor>
</comment>
<evidence type="ECO:0000256" key="1">
    <source>
        <dbReference type="ARBA" id="ARBA00001946"/>
    </source>
</evidence>
<evidence type="ECO:0000256" key="12">
    <source>
        <dbReference type="RuleBase" id="RU003476"/>
    </source>
</evidence>
<dbReference type="PANTHER" id="PTHR47707:SF1">
    <property type="entry name" value="NUDIX HYDROLASE FAMILY PROTEIN"/>
    <property type="match status" value="1"/>
</dbReference>
<keyword evidence="3" id="KW-0515">Mutator protein</keyword>
<comment type="catalytic activity">
    <reaction evidence="10">
        <text>8-oxo-dGTP + H2O = 8-oxo-dGMP + diphosphate + H(+)</text>
        <dbReference type="Rhea" id="RHEA:31575"/>
        <dbReference type="ChEBI" id="CHEBI:15377"/>
        <dbReference type="ChEBI" id="CHEBI:15378"/>
        <dbReference type="ChEBI" id="CHEBI:33019"/>
        <dbReference type="ChEBI" id="CHEBI:63224"/>
        <dbReference type="ChEBI" id="CHEBI:77896"/>
        <dbReference type="EC" id="3.6.1.55"/>
    </reaction>
</comment>
<dbReference type="InterPro" id="IPR047127">
    <property type="entry name" value="MutT-like"/>
</dbReference>
<keyword evidence="5" id="KW-0479">Metal-binding</keyword>
<dbReference type="CDD" id="cd03425">
    <property type="entry name" value="NUDIX_MutT_NudA_like"/>
    <property type="match status" value="1"/>
</dbReference>
<keyword evidence="8" id="KW-0460">Magnesium</keyword>
<evidence type="ECO:0000256" key="11">
    <source>
        <dbReference type="ARBA" id="ARBA00038905"/>
    </source>
</evidence>
<keyword evidence="9" id="KW-0234">DNA repair</keyword>
<dbReference type="InterPro" id="IPR015797">
    <property type="entry name" value="NUDIX_hydrolase-like_dom_sf"/>
</dbReference>
<dbReference type="Proteomes" id="UP000279029">
    <property type="component" value="Chromosome"/>
</dbReference>
<reference evidence="14 15" key="1">
    <citation type="submission" date="2018-09" db="EMBL/GenBank/DDBJ databases">
        <authorList>
            <person name="Postec A."/>
        </authorList>
    </citation>
    <scope>NUCLEOTIDE SEQUENCE [LARGE SCALE GENOMIC DNA]</scope>
    <source>
        <strain evidence="14">70B-A</strain>
    </source>
</reference>
<dbReference type="RefSeq" id="WP_125137500.1">
    <property type="nucleotide sequence ID" value="NZ_LR130778.1"/>
</dbReference>
<dbReference type="PANTHER" id="PTHR47707">
    <property type="entry name" value="8-OXO-DGTP DIPHOSPHATASE"/>
    <property type="match status" value="1"/>
</dbReference>
<sequence length="130" mass="14683">MSIHVVAAIIRNKKNQILIARRREGKSLAGYFEFPGGKVDEGESHEVALIREIYEELGLHIEVGTFVKESEYTYEFGTIHLHGYDCSIIGEIPDKIESIDHDQVLWVETDELVRYRFAPADIPIVAVLGG</sequence>
<dbReference type="InterPro" id="IPR020084">
    <property type="entry name" value="NUDIX_hydrolase_CS"/>
</dbReference>
<evidence type="ECO:0000313" key="14">
    <source>
        <dbReference type="EMBL" id="VDN48359.1"/>
    </source>
</evidence>
<dbReference type="InterPro" id="IPR000086">
    <property type="entry name" value="NUDIX_hydrolase_dom"/>
</dbReference>
<dbReference type="GO" id="GO:0006281">
    <property type="term" value="P:DNA repair"/>
    <property type="evidence" value="ECO:0007669"/>
    <property type="project" value="UniProtKB-KW"/>
</dbReference>
<keyword evidence="4" id="KW-0235">DNA replication</keyword>
<organism evidence="14 15">
    <name type="scientific">Petrocella atlantisensis</name>
    <dbReference type="NCBI Taxonomy" id="2173034"/>
    <lineage>
        <taxon>Bacteria</taxon>
        <taxon>Bacillati</taxon>
        <taxon>Bacillota</taxon>
        <taxon>Clostridia</taxon>
        <taxon>Lachnospirales</taxon>
        <taxon>Vallitaleaceae</taxon>
        <taxon>Petrocella</taxon>
    </lineage>
</organism>
<evidence type="ECO:0000256" key="7">
    <source>
        <dbReference type="ARBA" id="ARBA00022801"/>
    </source>
</evidence>
<dbReference type="Gene3D" id="3.90.79.10">
    <property type="entry name" value="Nucleoside Triphosphate Pyrophosphohydrolase"/>
    <property type="match status" value="1"/>
</dbReference>
<comment type="similarity">
    <text evidence="2 12">Belongs to the Nudix hydrolase family.</text>
</comment>
<evidence type="ECO:0000256" key="5">
    <source>
        <dbReference type="ARBA" id="ARBA00022723"/>
    </source>
</evidence>
<dbReference type="GO" id="GO:0046872">
    <property type="term" value="F:metal ion binding"/>
    <property type="evidence" value="ECO:0007669"/>
    <property type="project" value="UniProtKB-KW"/>
</dbReference>
<dbReference type="GO" id="GO:0008413">
    <property type="term" value="F:8-oxo-7,8-dihydroguanosine triphosphate pyrophosphatase activity"/>
    <property type="evidence" value="ECO:0007669"/>
    <property type="project" value="TreeGrafter"/>
</dbReference>
<evidence type="ECO:0000259" key="13">
    <source>
        <dbReference type="PROSITE" id="PS51462"/>
    </source>
</evidence>
<keyword evidence="7 12" id="KW-0378">Hydrolase</keyword>
<dbReference type="EMBL" id="LR130778">
    <property type="protein sequence ID" value="VDN48359.1"/>
    <property type="molecule type" value="Genomic_DNA"/>
</dbReference>
<evidence type="ECO:0000256" key="10">
    <source>
        <dbReference type="ARBA" id="ARBA00035861"/>
    </source>
</evidence>
<dbReference type="GO" id="GO:0044715">
    <property type="term" value="F:8-oxo-dGDP phosphatase activity"/>
    <property type="evidence" value="ECO:0007669"/>
    <property type="project" value="TreeGrafter"/>
</dbReference>
<proteinExistence type="inferred from homology"/>
<dbReference type="KEGG" id="cbar:PATL70BA_2464"/>
<name>A0A3P7S8U0_9FIRM</name>
<accession>A0A3P7S8U0</accession>
<evidence type="ECO:0000256" key="6">
    <source>
        <dbReference type="ARBA" id="ARBA00022763"/>
    </source>
</evidence>
<keyword evidence="15" id="KW-1185">Reference proteome</keyword>
<gene>
    <name evidence="14" type="ORF">PATL70BA_2464</name>
</gene>
<feature type="domain" description="Nudix hydrolase" evidence="13">
    <location>
        <begin position="1"/>
        <end position="130"/>
    </location>
</feature>
<evidence type="ECO:0000256" key="9">
    <source>
        <dbReference type="ARBA" id="ARBA00023204"/>
    </source>
</evidence>